<organism evidence="1 2">
    <name type="scientific">Hymenobacter koreensis</name>
    <dbReference type="NCBI Taxonomy" id="1084523"/>
    <lineage>
        <taxon>Bacteria</taxon>
        <taxon>Pseudomonadati</taxon>
        <taxon>Bacteroidota</taxon>
        <taxon>Cytophagia</taxon>
        <taxon>Cytophagales</taxon>
        <taxon>Hymenobacteraceae</taxon>
        <taxon>Hymenobacter</taxon>
    </lineage>
</organism>
<comment type="caution">
    <text evidence="1">The sequence shown here is derived from an EMBL/GenBank/DDBJ whole genome shotgun (WGS) entry which is preliminary data.</text>
</comment>
<keyword evidence="2" id="KW-1185">Reference proteome</keyword>
<protein>
    <submittedName>
        <fullName evidence="1">Uncharacterized protein</fullName>
    </submittedName>
</protein>
<proteinExistence type="predicted"/>
<reference evidence="2" key="1">
    <citation type="journal article" date="2019" name="Int. J. Syst. Evol. Microbiol.">
        <title>The Global Catalogue of Microorganisms (GCM) 10K type strain sequencing project: providing services to taxonomists for standard genome sequencing and annotation.</title>
        <authorList>
            <consortium name="The Broad Institute Genomics Platform"/>
            <consortium name="The Broad Institute Genome Sequencing Center for Infectious Disease"/>
            <person name="Wu L."/>
            <person name="Ma J."/>
        </authorList>
    </citation>
    <scope>NUCLEOTIDE SEQUENCE [LARGE SCALE GENOMIC DNA]</scope>
    <source>
        <strain evidence="2">JCM 17924</strain>
    </source>
</reference>
<name>A0ABP8IUQ7_9BACT</name>
<dbReference type="EMBL" id="BAABHA010000001">
    <property type="protein sequence ID" value="GAA4374164.1"/>
    <property type="molecule type" value="Genomic_DNA"/>
</dbReference>
<dbReference type="Proteomes" id="UP001500454">
    <property type="component" value="Unassembled WGS sequence"/>
</dbReference>
<gene>
    <name evidence="1" type="ORF">GCM10023186_05480</name>
</gene>
<sequence length="157" mass="17907">MEKQMTEQATMDYPTALEQLLRHSGLPKEKHTDKEFLHALYLISDKKVFRPVKPLADNILECYEVINKYLNSGTPEATAYADKAQVIDRVLVHAVSDLLTQGRKFNEWVATESGFTPEAINEMAWSVRAIELGWNFVLAGDFDSITKEVVLWNEYGL</sequence>
<evidence type="ECO:0000313" key="1">
    <source>
        <dbReference type="EMBL" id="GAA4374164.1"/>
    </source>
</evidence>
<evidence type="ECO:0000313" key="2">
    <source>
        <dbReference type="Proteomes" id="UP001500454"/>
    </source>
</evidence>
<accession>A0ABP8IUQ7</accession>